<accession>A0A364JJQ6</accession>
<dbReference type="InterPro" id="IPR033764">
    <property type="entry name" value="Sdr_B"/>
</dbReference>
<comment type="subcellular location">
    <subcellularLocation>
        <location evidence="1">Secreted</location>
        <location evidence="1">Cell wall</location>
        <topology evidence="1">Peptidoglycan-anchor</topology>
    </subcellularLocation>
</comment>
<dbReference type="InterPro" id="IPR013783">
    <property type="entry name" value="Ig-like_fold"/>
</dbReference>
<dbReference type="InterPro" id="IPR041498">
    <property type="entry name" value="Big_6"/>
</dbReference>
<dbReference type="AlphaFoldDB" id="A0A364JJQ6"/>
<dbReference type="SUPFAM" id="SSF117074">
    <property type="entry name" value="Hypothetical protein PA1324"/>
    <property type="match status" value="1"/>
</dbReference>
<dbReference type="PANTHER" id="PTHR23303:SF15">
    <property type="entry name" value="COLOSSIN-A"/>
    <property type="match status" value="1"/>
</dbReference>
<dbReference type="InterPro" id="IPR051417">
    <property type="entry name" value="SDr/BOS_complex"/>
</dbReference>
<keyword evidence="5" id="KW-0572">Peptidoglycan-anchor</keyword>
<feature type="region of interest" description="Disordered" evidence="6">
    <location>
        <begin position="286"/>
        <end position="338"/>
    </location>
</feature>
<comment type="caution">
    <text evidence="8">The sequence shown here is derived from an EMBL/GenBank/DDBJ whole genome shotgun (WGS) entry which is preliminary data.</text>
</comment>
<evidence type="ECO:0000256" key="4">
    <source>
        <dbReference type="ARBA" id="ARBA00022729"/>
    </source>
</evidence>
<name>A0A364JJQ6_9STAP</name>
<protein>
    <recommendedName>
        <fullName evidence="7">Gram-positive cocci surface proteins LPxTG domain-containing protein</fullName>
    </recommendedName>
</protein>
<proteinExistence type="predicted"/>
<keyword evidence="9" id="KW-1185">Reference proteome</keyword>
<dbReference type="InterPro" id="IPR019931">
    <property type="entry name" value="LPXTG_anchor"/>
</dbReference>
<evidence type="ECO:0000256" key="3">
    <source>
        <dbReference type="ARBA" id="ARBA00022525"/>
    </source>
</evidence>
<evidence type="ECO:0000256" key="2">
    <source>
        <dbReference type="ARBA" id="ARBA00022512"/>
    </source>
</evidence>
<keyword evidence="2" id="KW-0134">Cell wall</keyword>
<evidence type="ECO:0000256" key="5">
    <source>
        <dbReference type="ARBA" id="ARBA00023088"/>
    </source>
</evidence>
<evidence type="ECO:0000256" key="6">
    <source>
        <dbReference type="SAM" id="MobiDB-lite"/>
    </source>
</evidence>
<dbReference type="NCBIfam" id="NF033510">
    <property type="entry name" value="Ca_tandemer"/>
    <property type="match status" value="2"/>
</dbReference>
<feature type="domain" description="Gram-positive cocci surface proteins LPxTG" evidence="7">
    <location>
        <begin position="366"/>
        <end position="402"/>
    </location>
</feature>
<dbReference type="PROSITE" id="PS50847">
    <property type="entry name" value="GRAM_POS_ANCHORING"/>
    <property type="match status" value="1"/>
</dbReference>
<evidence type="ECO:0000256" key="1">
    <source>
        <dbReference type="ARBA" id="ARBA00004168"/>
    </source>
</evidence>
<evidence type="ECO:0000313" key="9">
    <source>
        <dbReference type="Proteomes" id="UP000229523"/>
    </source>
</evidence>
<dbReference type="Proteomes" id="UP000229523">
    <property type="component" value="Unassembled WGS sequence"/>
</dbReference>
<dbReference type="Pfam" id="PF17210">
    <property type="entry name" value="SdrD_B"/>
    <property type="match status" value="1"/>
</dbReference>
<dbReference type="Gene3D" id="2.60.40.10">
    <property type="entry name" value="Immunoglobulins"/>
    <property type="match status" value="3"/>
</dbReference>
<sequence>MDINPITEGETTVGGTGEAGSTVTVTFPDGGKVETTVKPDGTWTVEVPAGEVLTPGEEVTAVSKDAAGNESEPVIEVVSPADDVTAPVVDISPIKPGDTVVGGTGEAGSTVTVTFPDGGKVETTVKPDGTWTVEVPAGEVLTPGETVTATSTDAAGNTSAPSNETVTAAPKTGLTIGDRVWIDTNANGLQDAGEVGLAGATVALVKPDGTIITTVTDANGHYEFTGLAAGTYTVYFNTPVGAINSPVNVDFNGHDAIDSDGSVITIQLTEDNMTIDSGFYYANGGGTTTPGGNTGGETTPGGNTGGETTPGGNTGGTTTPGGNTGGETTPGGNTGGENVDTGVAPINDGDDETVAPIHDGEDQEVLPDTGEANNSGATAGLVAALGGFALLAARRRRQEDVQSENK</sequence>
<evidence type="ECO:0000259" key="7">
    <source>
        <dbReference type="PROSITE" id="PS50847"/>
    </source>
</evidence>
<gene>
    <name evidence="8" type="ORF">BFS35_013625</name>
</gene>
<dbReference type="Pfam" id="PF00746">
    <property type="entry name" value="Gram_pos_anchor"/>
    <property type="match status" value="1"/>
</dbReference>
<dbReference type="PANTHER" id="PTHR23303">
    <property type="entry name" value="CARBOXYPEPTIDASE REGULATORY REGION-CONTAINING"/>
    <property type="match status" value="1"/>
</dbReference>
<dbReference type="Pfam" id="PF17936">
    <property type="entry name" value="Big_6"/>
    <property type="match status" value="2"/>
</dbReference>
<reference evidence="8 9" key="1">
    <citation type="journal article" date="2018" name="Front. Microbiol.">
        <title>Description and Comparative Genomics of Macrococcus caseolyticus subsp. hominis subsp. nov., Macrococcus goetzii sp. nov., Macrococcus epidermidis sp. nov., and Macrococcus bohemicus sp. nov., Novel Macrococci From Human Clinical Material With Virulence Potential and Suspected Uptake of Foreign DNA by Natural Transformation.</title>
        <authorList>
            <person name="Maslanova I."/>
            <person name="Wertheimer Z."/>
            <person name="Sedlacek I."/>
            <person name="Svec P."/>
            <person name="Indrakova A."/>
            <person name="Kovarovic V."/>
            <person name="Schumann P."/>
            <person name="Sproer C."/>
            <person name="Kralova S."/>
            <person name="Sedo O."/>
            <person name="Kristofova L."/>
            <person name="Vrbovska V."/>
            <person name="Fuzik T."/>
            <person name="Petras P."/>
            <person name="Zdrahal Z."/>
            <person name="Ruzickova V."/>
            <person name="Doskar J."/>
            <person name="Pantucek R."/>
        </authorList>
    </citation>
    <scope>NUCLEOTIDE SEQUENCE [LARGE SCALE GENOMIC DNA]</scope>
    <source>
        <strain evidence="8 9">CCM 4927</strain>
    </source>
</reference>
<keyword evidence="3" id="KW-0964">Secreted</keyword>
<organism evidence="8 9">
    <name type="scientific">Macrococcoides goetzii</name>
    <dbReference type="NCBI Taxonomy" id="1891097"/>
    <lineage>
        <taxon>Bacteria</taxon>
        <taxon>Bacillati</taxon>
        <taxon>Bacillota</taxon>
        <taxon>Bacilli</taxon>
        <taxon>Bacillales</taxon>
        <taxon>Staphylococcaceae</taxon>
        <taxon>Macrococcoides</taxon>
    </lineage>
</organism>
<dbReference type="NCBIfam" id="TIGR01167">
    <property type="entry name" value="LPXTG_anchor"/>
    <property type="match status" value="1"/>
</dbReference>
<dbReference type="EMBL" id="MJBI02000021">
    <property type="protein sequence ID" value="RAI78781.1"/>
    <property type="molecule type" value="Genomic_DNA"/>
</dbReference>
<keyword evidence="4" id="KW-0732">Signal</keyword>
<feature type="compositionally biased region" description="Gly residues" evidence="6">
    <location>
        <begin position="286"/>
        <end position="335"/>
    </location>
</feature>
<evidence type="ECO:0000313" key="8">
    <source>
        <dbReference type="EMBL" id="RAI78781.1"/>
    </source>
</evidence>
<feature type="region of interest" description="Disordered" evidence="6">
    <location>
        <begin position="1"/>
        <end position="21"/>
    </location>
</feature>